<evidence type="ECO:0000256" key="5">
    <source>
        <dbReference type="ARBA" id="ARBA00023001"/>
    </source>
</evidence>
<accession>A0A2W2C9M1</accession>
<organism evidence="13 14">
    <name type="scientific">Jiangella anatolica</name>
    <dbReference type="NCBI Taxonomy" id="2670374"/>
    <lineage>
        <taxon>Bacteria</taxon>
        <taxon>Bacillati</taxon>
        <taxon>Actinomycetota</taxon>
        <taxon>Actinomycetes</taxon>
        <taxon>Jiangellales</taxon>
        <taxon>Jiangellaceae</taxon>
        <taxon>Jiangella</taxon>
    </lineage>
</organism>
<dbReference type="GO" id="GO:0008422">
    <property type="term" value="F:beta-glucosidase activity"/>
    <property type="evidence" value="ECO:0007669"/>
    <property type="project" value="UniProtKB-EC"/>
</dbReference>
<feature type="active site" description="Nucleophile" evidence="9 11">
    <location>
        <position position="382"/>
    </location>
</feature>
<dbReference type="NCBIfam" id="TIGR03356">
    <property type="entry name" value="BGL"/>
    <property type="match status" value="1"/>
</dbReference>
<dbReference type="PROSITE" id="PS00572">
    <property type="entry name" value="GLYCOSYL_HYDROL_F1_1"/>
    <property type="match status" value="1"/>
</dbReference>
<dbReference type="SUPFAM" id="SSF51445">
    <property type="entry name" value="(Trans)glycosidases"/>
    <property type="match status" value="1"/>
</dbReference>
<dbReference type="Proteomes" id="UP000248764">
    <property type="component" value="Unassembled WGS sequence"/>
</dbReference>
<dbReference type="GO" id="GO:0030245">
    <property type="term" value="P:cellulose catabolic process"/>
    <property type="evidence" value="ECO:0007669"/>
    <property type="project" value="UniProtKB-KW"/>
</dbReference>
<dbReference type="PRINTS" id="PR00131">
    <property type="entry name" value="GLHYDRLASE1"/>
</dbReference>
<feature type="binding site" evidence="10">
    <location>
        <position position="126"/>
    </location>
    <ligand>
        <name>substrate</name>
    </ligand>
</feature>
<keyword evidence="14" id="KW-1185">Reference proteome</keyword>
<evidence type="ECO:0000256" key="6">
    <source>
        <dbReference type="ARBA" id="ARBA00023277"/>
    </source>
</evidence>
<dbReference type="InterPro" id="IPR017736">
    <property type="entry name" value="Glyco_hydro_1_beta-glucosidase"/>
</dbReference>
<feature type="binding site" evidence="10">
    <location>
        <begin position="435"/>
        <end position="436"/>
    </location>
    <ligand>
        <name>substrate</name>
    </ligand>
</feature>
<comment type="caution">
    <text evidence="13">The sequence shown here is derived from an EMBL/GenBank/DDBJ whole genome shotgun (WGS) entry which is preliminary data.</text>
</comment>
<sequence>MTHMAPSSAQRFPDGFVWGAATAAYQIEGAVDADGRTPSIWDAFCAIPGAVAGGDTGERAVEHYHRMPDDVDLIALLGLPAYRFSVSWTRVMGDGDAVNARGLDFYDRLVDALTARGIEPWLTLYHWDLPQALEAKGGWAERDTAHRLADLTEVVATRLGDRVRHWVTLNEPFCSSFIGYAGGEHAPGRREPKAAVAAAHHLLLAHGLSTRTLRSVAPGSRVGIALNPTTILPRDPGNDDDRAAAVLVDGLRNRMFLDPLLRGAYPADMLTHLEPFGLADVVDDGDLDVIAAPLDLLGINYYDESVVSGRGDGPAGSTEGDDGGPGRHVVGSPWVGAEDVRFHSRGLPATTQGWEIRPDGLRDLLVRLHADYPGLPPVYVTENGAAFDDVVTVDGIHDTDRLDYVRGHLRALAAAIDAGVDVRGYFAWSLLDNFEWAWGYAKRFGIVHVDFDTQERTIKDSGHWYATVAASNAIPADGG</sequence>
<dbReference type="Gene3D" id="3.20.20.80">
    <property type="entry name" value="Glycosidases"/>
    <property type="match status" value="1"/>
</dbReference>
<dbReference type="EC" id="3.2.1.21" evidence="3 12"/>
<feature type="active site" description="Proton donor" evidence="9">
    <location>
        <position position="171"/>
    </location>
</feature>
<keyword evidence="7 12" id="KW-0326">Glycosidase</keyword>
<dbReference type="EMBL" id="POTW01000012">
    <property type="protein sequence ID" value="PZF84809.1"/>
    <property type="molecule type" value="Genomic_DNA"/>
</dbReference>
<evidence type="ECO:0000256" key="7">
    <source>
        <dbReference type="ARBA" id="ARBA00023295"/>
    </source>
</evidence>
<dbReference type="GO" id="GO:0005829">
    <property type="term" value="C:cytosol"/>
    <property type="evidence" value="ECO:0007669"/>
    <property type="project" value="TreeGrafter"/>
</dbReference>
<feature type="binding site" evidence="10">
    <location>
        <position position="428"/>
    </location>
    <ligand>
        <name>substrate</name>
    </ligand>
</feature>
<evidence type="ECO:0000256" key="9">
    <source>
        <dbReference type="PIRSR" id="PIRSR617736-1"/>
    </source>
</evidence>
<evidence type="ECO:0000256" key="4">
    <source>
        <dbReference type="ARBA" id="ARBA00022801"/>
    </source>
</evidence>
<evidence type="ECO:0000256" key="11">
    <source>
        <dbReference type="PROSITE-ProRule" id="PRU10055"/>
    </source>
</evidence>
<evidence type="ECO:0000256" key="3">
    <source>
        <dbReference type="ARBA" id="ARBA00012744"/>
    </source>
</evidence>
<feature type="binding site" evidence="10">
    <location>
        <position position="170"/>
    </location>
    <ligand>
        <name>substrate</name>
    </ligand>
</feature>
<comment type="similarity">
    <text evidence="2 12">Belongs to the glycosyl hydrolase 1 family.</text>
</comment>
<dbReference type="InterPro" id="IPR018120">
    <property type="entry name" value="Glyco_hydro_1_AS"/>
</dbReference>
<name>A0A2W2C9M1_9ACTN</name>
<dbReference type="InterPro" id="IPR001360">
    <property type="entry name" value="Glyco_hydro_1"/>
</dbReference>
<keyword evidence="4 12" id="KW-0378">Hydrolase</keyword>
<evidence type="ECO:0000256" key="2">
    <source>
        <dbReference type="ARBA" id="ARBA00010838"/>
    </source>
</evidence>
<dbReference type="InterPro" id="IPR033132">
    <property type="entry name" value="GH_1_N_CS"/>
</dbReference>
<evidence type="ECO:0000256" key="12">
    <source>
        <dbReference type="RuleBase" id="RU361175"/>
    </source>
</evidence>
<gene>
    <name evidence="13" type="ORF">C1I92_07010</name>
</gene>
<reference evidence="13 14" key="1">
    <citation type="submission" date="2018-01" db="EMBL/GenBank/DDBJ databases">
        <title>Draft genome sequence of Jiangella sp. GTF31.</title>
        <authorList>
            <person name="Sahin N."/>
            <person name="Ay H."/>
            <person name="Saygin H."/>
        </authorList>
    </citation>
    <scope>NUCLEOTIDE SEQUENCE [LARGE SCALE GENOMIC DNA]</scope>
    <source>
        <strain evidence="13 14">GTF31</strain>
    </source>
</reference>
<evidence type="ECO:0000313" key="13">
    <source>
        <dbReference type="EMBL" id="PZF84809.1"/>
    </source>
</evidence>
<dbReference type="FunFam" id="3.20.20.80:FF:000004">
    <property type="entry name" value="Beta-glucosidase 6-phospho-beta-glucosidase"/>
    <property type="match status" value="1"/>
</dbReference>
<evidence type="ECO:0000256" key="10">
    <source>
        <dbReference type="PIRSR" id="PIRSR617736-2"/>
    </source>
</evidence>
<comment type="catalytic activity">
    <reaction evidence="1 12">
        <text>Hydrolysis of terminal, non-reducing beta-D-glucosyl residues with release of beta-D-glucose.</text>
        <dbReference type="EC" id="3.2.1.21"/>
    </reaction>
</comment>
<feature type="binding site" evidence="10">
    <location>
        <position position="26"/>
    </location>
    <ligand>
        <name>substrate</name>
    </ligand>
</feature>
<feature type="binding site" evidence="10">
    <location>
        <position position="302"/>
    </location>
    <ligand>
        <name>substrate</name>
    </ligand>
</feature>
<evidence type="ECO:0000256" key="8">
    <source>
        <dbReference type="ARBA" id="ARBA00023326"/>
    </source>
</evidence>
<evidence type="ECO:0000313" key="14">
    <source>
        <dbReference type="Proteomes" id="UP000248764"/>
    </source>
</evidence>
<dbReference type="RefSeq" id="WP_111253946.1">
    <property type="nucleotide sequence ID" value="NZ_POTW01000012.1"/>
</dbReference>
<dbReference type="AlphaFoldDB" id="A0A2W2C9M1"/>
<protein>
    <recommendedName>
        <fullName evidence="3 12">Beta-glucosidase</fullName>
        <ecNumber evidence="3 12">3.2.1.21</ecNumber>
    </recommendedName>
</protein>
<dbReference type="PANTHER" id="PTHR10353:SF36">
    <property type="entry name" value="LP05116P"/>
    <property type="match status" value="1"/>
</dbReference>
<dbReference type="PANTHER" id="PTHR10353">
    <property type="entry name" value="GLYCOSYL HYDROLASE"/>
    <property type="match status" value="1"/>
</dbReference>
<keyword evidence="8" id="KW-0624">Polysaccharide degradation</keyword>
<dbReference type="PROSITE" id="PS00653">
    <property type="entry name" value="GLYCOSYL_HYDROL_F1_2"/>
    <property type="match status" value="1"/>
</dbReference>
<dbReference type="InterPro" id="IPR017853">
    <property type="entry name" value="GH"/>
</dbReference>
<keyword evidence="5" id="KW-0136">Cellulose degradation</keyword>
<proteinExistence type="inferred from homology"/>
<evidence type="ECO:0000256" key="1">
    <source>
        <dbReference type="ARBA" id="ARBA00000448"/>
    </source>
</evidence>
<dbReference type="Pfam" id="PF00232">
    <property type="entry name" value="Glyco_hydro_1"/>
    <property type="match status" value="1"/>
</dbReference>
<keyword evidence="6" id="KW-0119">Carbohydrate metabolism</keyword>